<evidence type="ECO:0000256" key="1">
    <source>
        <dbReference type="SAM" id="MobiDB-lite"/>
    </source>
</evidence>
<dbReference type="GeneTree" id="ENSGT00390000015348"/>
<feature type="region of interest" description="Disordered" evidence="1">
    <location>
        <begin position="397"/>
        <end position="431"/>
    </location>
</feature>
<feature type="region of interest" description="Disordered" evidence="1">
    <location>
        <begin position="267"/>
        <end position="322"/>
    </location>
</feature>
<feature type="compositionally biased region" description="Polar residues" evidence="1">
    <location>
        <begin position="1012"/>
        <end position="1033"/>
    </location>
</feature>
<feature type="region of interest" description="Disordered" evidence="1">
    <location>
        <begin position="602"/>
        <end position="627"/>
    </location>
</feature>
<dbReference type="GO" id="GO:0005912">
    <property type="term" value="C:adherens junction"/>
    <property type="evidence" value="ECO:0007669"/>
    <property type="project" value="Ensembl"/>
</dbReference>
<feature type="compositionally biased region" description="Basic and acidic residues" evidence="1">
    <location>
        <begin position="921"/>
        <end position="932"/>
    </location>
</feature>
<gene>
    <name evidence="2" type="primary">JCAD</name>
</gene>
<feature type="compositionally biased region" description="Polar residues" evidence="1">
    <location>
        <begin position="273"/>
        <end position="285"/>
    </location>
</feature>
<dbReference type="Pfam" id="PF15351">
    <property type="entry name" value="JCAD"/>
    <property type="match status" value="1"/>
</dbReference>
<feature type="region of interest" description="Disordered" evidence="1">
    <location>
        <begin position="457"/>
        <end position="585"/>
    </location>
</feature>
<protein>
    <submittedName>
        <fullName evidence="2">Junctional cadherin 5 associated</fullName>
    </submittedName>
</protein>
<dbReference type="GO" id="GO:0032587">
    <property type="term" value="C:ruffle membrane"/>
    <property type="evidence" value="ECO:0007669"/>
    <property type="project" value="Ensembl"/>
</dbReference>
<feature type="region of interest" description="Disordered" evidence="1">
    <location>
        <begin position="1289"/>
        <end position="1351"/>
    </location>
</feature>
<organism evidence="2 3">
    <name type="scientific">Ailuropoda melanoleuca</name>
    <name type="common">Giant panda</name>
    <dbReference type="NCBI Taxonomy" id="9646"/>
    <lineage>
        <taxon>Eukaryota</taxon>
        <taxon>Metazoa</taxon>
        <taxon>Chordata</taxon>
        <taxon>Craniata</taxon>
        <taxon>Vertebrata</taxon>
        <taxon>Euteleostomi</taxon>
        <taxon>Mammalia</taxon>
        <taxon>Eutheria</taxon>
        <taxon>Laurasiatheria</taxon>
        <taxon>Carnivora</taxon>
        <taxon>Caniformia</taxon>
        <taxon>Ursidae</taxon>
        <taxon>Ailuropoda</taxon>
    </lineage>
</organism>
<feature type="compositionally biased region" description="Polar residues" evidence="1">
    <location>
        <begin position="766"/>
        <end position="783"/>
    </location>
</feature>
<accession>A0A7N5P623</accession>
<proteinExistence type="predicted"/>
<dbReference type="Proteomes" id="UP000008912">
    <property type="component" value="Unassembled WGS sequence"/>
</dbReference>
<feature type="region of interest" description="Disordered" evidence="1">
    <location>
        <begin position="1"/>
        <end position="85"/>
    </location>
</feature>
<name>A0A7N5P623_AILME</name>
<feature type="compositionally biased region" description="Pro residues" evidence="1">
    <location>
        <begin position="935"/>
        <end position="945"/>
    </location>
</feature>
<feature type="compositionally biased region" description="Polar residues" evidence="1">
    <location>
        <begin position="991"/>
        <end position="1001"/>
    </location>
</feature>
<dbReference type="PANTHER" id="PTHR34757:SF1">
    <property type="entry name" value="JUNCTIONAL CADHERIN 5-ASSOCIATED PROTEIN"/>
    <property type="match status" value="1"/>
</dbReference>
<feature type="compositionally biased region" description="Pro residues" evidence="1">
    <location>
        <begin position="352"/>
        <end position="365"/>
    </location>
</feature>
<feature type="compositionally biased region" description="Basic and acidic residues" evidence="1">
    <location>
        <begin position="890"/>
        <end position="909"/>
    </location>
</feature>
<dbReference type="GO" id="GO:0043410">
    <property type="term" value="P:positive regulation of MAPK cascade"/>
    <property type="evidence" value="ECO:0007669"/>
    <property type="project" value="Ensembl"/>
</dbReference>
<dbReference type="GO" id="GO:1903589">
    <property type="term" value="P:positive regulation of blood vessel endothelial cell proliferation involved in sprouting angiogenesis"/>
    <property type="evidence" value="ECO:0007669"/>
    <property type="project" value="Ensembl"/>
</dbReference>
<evidence type="ECO:0000313" key="3">
    <source>
        <dbReference type="Proteomes" id="UP000008912"/>
    </source>
</evidence>
<dbReference type="InterPro" id="IPR028221">
    <property type="entry name" value="JCAD"/>
</dbReference>
<reference evidence="2 3" key="1">
    <citation type="journal article" date="2010" name="Nature">
        <title>The sequence and de novo assembly of the giant panda genome.</title>
        <authorList>
            <person name="Li R."/>
            <person name="Fan W."/>
            <person name="Tian G."/>
            <person name="Zhu H."/>
            <person name="He L."/>
            <person name="Cai J."/>
            <person name="Huang Q."/>
            <person name="Cai Q."/>
            <person name="Li B."/>
            <person name="Bai Y."/>
            <person name="Zhang Z."/>
            <person name="Zhang Y."/>
            <person name="Wang W."/>
            <person name="Li J."/>
            <person name="Wei F."/>
            <person name="Li H."/>
            <person name="Jian M."/>
            <person name="Li J."/>
            <person name="Zhang Z."/>
            <person name="Nielsen R."/>
            <person name="Li D."/>
            <person name="Gu W."/>
            <person name="Yang Z."/>
            <person name="Xuan Z."/>
            <person name="Ryder O.A."/>
            <person name="Leung F.C."/>
            <person name="Zhou Y."/>
            <person name="Cao J."/>
            <person name="Sun X."/>
            <person name="Fu Y."/>
            <person name="Fang X."/>
            <person name="Guo X."/>
            <person name="Wang B."/>
            <person name="Hou R."/>
            <person name="Shen F."/>
            <person name="Mu B."/>
            <person name="Ni P."/>
            <person name="Lin R."/>
            <person name="Qian W."/>
            <person name="Wang G."/>
            <person name="Yu C."/>
            <person name="Nie W."/>
            <person name="Wang J."/>
            <person name="Wu Z."/>
            <person name="Liang H."/>
            <person name="Min J."/>
            <person name="Wu Q."/>
            <person name="Cheng S."/>
            <person name="Ruan J."/>
            <person name="Wang M."/>
            <person name="Shi Z."/>
            <person name="Wen M."/>
            <person name="Liu B."/>
            <person name="Ren X."/>
            <person name="Zheng H."/>
            <person name="Dong D."/>
            <person name="Cook K."/>
            <person name="Shan G."/>
            <person name="Zhang H."/>
            <person name="Kosiol C."/>
            <person name="Xie X."/>
            <person name="Lu Z."/>
            <person name="Zheng H."/>
            <person name="Li Y."/>
            <person name="Steiner C.C."/>
            <person name="Lam T.T."/>
            <person name="Lin S."/>
            <person name="Zhang Q."/>
            <person name="Li G."/>
            <person name="Tian J."/>
            <person name="Gong T."/>
            <person name="Liu H."/>
            <person name="Zhang D."/>
            <person name="Fang L."/>
            <person name="Ye C."/>
            <person name="Zhang J."/>
            <person name="Hu W."/>
            <person name="Xu A."/>
            <person name="Ren Y."/>
            <person name="Zhang G."/>
            <person name="Bruford M.W."/>
            <person name="Li Q."/>
            <person name="Ma L."/>
            <person name="Guo Y."/>
            <person name="An N."/>
            <person name="Hu Y."/>
            <person name="Zheng Y."/>
            <person name="Shi Y."/>
            <person name="Li Z."/>
            <person name="Liu Q."/>
            <person name="Chen Y."/>
            <person name="Zhao J."/>
            <person name="Qu N."/>
            <person name="Zhao S."/>
            <person name="Tian F."/>
            <person name="Wang X."/>
            <person name="Wang H."/>
            <person name="Xu L."/>
            <person name="Liu X."/>
            <person name="Vinar T."/>
            <person name="Wang Y."/>
            <person name="Lam T.W."/>
            <person name="Yiu S.M."/>
            <person name="Liu S."/>
            <person name="Zhang H."/>
            <person name="Li D."/>
            <person name="Huang Y."/>
            <person name="Wang X."/>
            <person name="Yang G."/>
            <person name="Jiang Z."/>
            <person name="Wang J."/>
            <person name="Qin N."/>
            <person name="Li L."/>
            <person name="Li J."/>
            <person name="Bolund L."/>
            <person name="Kristiansen K."/>
            <person name="Wong G.K."/>
            <person name="Olson M."/>
            <person name="Zhang X."/>
            <person name="Li S."/>
            <person name="Yang H."/>
            <person name="Wang J."/>
            <person name="Wang J."/>
        </authorList>
    </citation>
    <scope>NUCLEOTIDE SEQUENCE [LARGE SCALE GENOMIC DNA]</scope>
</reference>
<feature type="region of interest" description="Disordered" evidence="1">
    <location>
        <begin position="1113"/>
        <end position="1271"/>
    </location>
</feature>
<feature type="compositionally biased region" description="Low complexity" evidence="1">
    <location>
        <begin position="1141"/>
        <end position="1156"/>
    </location>
</feature>
<dbReference type="GO" id="GO:0048471">
    <property type="term" value="C:perinuclear region of cytoplasm"/>
    <property type="evidence" value="ECO:0007669"/>
    <property type="project" value="Ensembl"/>
</dbReference>
<dbReference type="InParanoid" id="A0A7N5P623"/>
<dbReference type="Ensembl" id="ENSAMET00000030870.1">
    <property type="protein sequence ID" value="ENSAMEP00000032653.1"/>
    <property type="gene ID" value="ENSAMEG00000017066.2"/>
</dbReference>
<feature type="region of interest" description="Disordered" evidence="1">
    <location>
        <begin position="352"/>
        <end position="382"/>
    </location>
</feature>
<reference evidence="2" key="3">
    <citation type="submission" date="2025-09" db="UniProtKB">
        <authorList>
            <consortium name="Ensembl"/>
        </authorList>
    </citation>
    <scope>IDENTIFICATION</scope>
</reference>
<reference evidence="2" key="2">
    <citation type="submission" date="2025-08" db="UniProtKB">
        <authorList>
            <consortium name="Ensembl"/>
        </authorList>
    </citation>
    <scope>IDENTIFICATION</scope>
</reference>
<evidence type="ECO:0000313" key="2">
    <source>
        <dbReference type="Ensembl" id="ENSAMEP00000032653.1"/>
    </source>
</evidence>
<feature type="region of interest" description="Disordered" evidence="1">
    <location>
        <begin position="657"/>
        <end position="821"/>
    </location>
</feature>
<dbReference type="GO" id="GO:1900748">
    <property type="term" value="P:positive regulation of vascular endothelial growth factor signaling pathway"/>
    <property type="evidence" value="ECO:0007669"/>
    <property type="project" value="Ensembl"/>
</dbReference>
<feature type="compositionally biased region" description="Basic and acidic residues" evidence="1">
    <location>
        <begin position="1124"/>
        <end position="1140"/>
    </location>
</feature>
<feature type="compositionally biased region" description="Basic and acidic residues" evidence="1">
    <location>
        <begin position="658"/>
        <end position="678"/>
    </location>
</feature>
<dbReference type="GO" id="GO:0090050">
    <property type="term" value="P:positive regulation of cell migration involved in sprouting angiogenesis"/>
    <property type="evidence" value="ECO:0007669"/>
    <property type="project" value="Ensembl"/>
</dbReference>
<feature type="compositionally biased region" description="Low complexity" evidence="1">
    <location>
        <begin position="466"/>
        <end position="478"/>
    </location>
</feature>
<keyword evidence="3" id="KW-1185">Reference proteome</keyword>
<sequence length="1469" mass="158848">MYSVEDLLISHGYKVSRSIPAPTEDEREGRRQARSRARAGQGLLNGCDDGPAALPPSKPSQGKGPASTSENSHHAPRARGEPQSALAPRASELGFYHQPVLRWSSQPQTAHDHAYWRRRGQEVSGLLGPRDREDLEVRGMAQAHSLPVHTREGPWEVGGRTENVMKKAVWEEELRMAGPAKWQNISLESWNQPRKLGRQMSDGDGEKMFQDLYPFMQGEQALNSQSKGKSQSLPRVLSPESLSCMDIPIPLNDGHFPGVPKMPFHPPNCAPNLESTRNPEKSGSSVPLPRPKFGRPLKPPSYDSHQHSRAGVENSDSPDSQRADLCVSYLSRAHEPRLELCASDSGLEPPVYVPPPSYRSPPQPITNPYVEEAAPRPVCGGPRQQQLAMELAGASCQLPAGPLGAGNESGASPRSPRGVPQQPRPTTAYDSSVLYIPFDDPRIRHFKLAHPQGFCQETKVDEKSYSSSPGPAGAPAPGHSQHDGAVFSPQSVMTPPGSVRGSTTTDASPRWLWGHLPRDAENGGFSNQREHSAVRGQWPAAGGSRHGHTEGPAPSPSPQGESTCETRTKLKKLGTGTQSKESSRKKMNETIFCLVSIPVKSESHLPDTDTNNNDLKQSTHKKNGLDKSTVLQEQSLLSMSSTDLELQALTGSMAGRTEFQKQDLGEPEEGKQTNDLRFIHPTKHRELKYSGSWPGHQYRDQQTQTTFTEDTKSPQPLPAEKAGGSPKAVLTPRFSDPVASKPHVPVALASSDQNQRPKAPPLKGQMSLSPSNNSAFSRTTSCIHQAPAPKAGPGRACVDGQGRGSSPGPRGEVVKGETTGPCNSRQLFGQFLLKPVSRRPWDLISQLESFNKELQEEEECGQSGSDSRSEDSDTEWPCEGYADATGKNWGWREDSGAWRAEDPRKRLALEEPGAQPGRVKSKSESWSEEQKPSRPRAPPQSPPGPTTTVGGGAEDYPWAHGSLVTQEGHQDVEQRMNKLAVSPGPVHRVMSSRSSDANPVPSSHAAELRPPQGSQDLPNASLSGELSTPTPRTTGAGGERSPLLPLSLASKPRGLSAPDLRSVGLLPAQEQSAHKLDGSLGEASAIEIPPNESLQARAARILGIEVAVESLLPGARRTGQNQHPEPDGSARGPEAPREGSESSSAQPDDPPASMDAFYGRRKCGWTESPLFVGERDSARRPPPAAEHSRVDRTVPSKAPSPEPQPSPQESQSFNPKDMGTKSPFRSTLFHFIERTPNVSGSEKRLRSTSKVIESLQEKLASPPRRADPDRLMRMKEVSSVSRMRLLSSRSADTMEEAEGLKAERGPGEPPGGPVSLNAGDMARKAGHPLSVSGGAPSLEEDGPPSAQREKTTVRQDFWCPGQLSESMKQDVCALTPHTALCGETTLHGSPALLCLVPTEEPAAFVPDVARDQPPEGVCRVNSLGRQRPRCLRIRQVCSLGRRTRRMHPSGAGPGWVLSRALHTGLRGWA</sequence>
<feature type="region of interest" description="Disordered" evidence="1">
    <location>
        <begin position="853"/>
        <end position="1078"/>
    </location>
</feature>
<dbReference type="PANTHER" id="PTHR34757">
    <property type="entry name" value="JUNCTIONAL PROTEIN ASSOCIATED WITH CORONARY ARTERY DISEASE"/>
    <property type="match status" value="1"/>
</dbReference>